<gene>
    <name evidence="1" type="ORF">ARAM_005108</name>
</gene>
<evidence type="ECO:0008006" key="3">
    <source>
        <dbReference type="Google" id="ProtNLM"/>
    </source>
</evidence>
<reference evidence="1 2" key="1">
    <citation type="submission" date="2015-02" db="EMBL/GenBank/DDBJ databases">
        <title>Draft Genome Sequences of Two Closely-Related Aflatoxigenic Aspergillus Species Obtained from the Cote d'Ivoire.</title>
        <authorList>
            <person name="Moore G.G."/>
            <person name="Beltz S.B."/>
            <person name="Mack B.M."/>
        </authorList>
    </citation>
    <scope>NUCLEOTIDE SEQUENCE [LARGE SCALE GENOMIC DNA]</scope>
    <source>
        <strain evidence="1 2">SRRC1468</strain>
    </source>
</reference>
<sequence>MQSQLTRRVFRAILNNEPLSSSQCRNRFLHTLRPYRSRKLRPSPSYVQQRGLFAFNITPPTAPPGSLLPSEAGLKPMRDLMRALKDKSRGPSNEVLAKAFRDFFLARTDDPGVITLFQAQLLCMTWEHLRSQEGLEPEEWQMVFAVENLEQVLYVLSEAKCLPEACEVVRKLAKFAFVELCGENETERDQVNRLAILAYINIQALNGNPHEARQVVEKFWPRLRKSSPSPWLTVMRGFAMIDDSRQIVRTAEKFVEYDTTFDPDSQEGLIQLLITQDLPVAVKRIYECPLSGGEEPNLSTKLAVIKYAVLKSDASWAQPIFESILNVPVSETIGVRLLWDAAGGKDASAIAERYKLFVAKDPHVATSLTSSCLDTLMEYANSINNPAMALELAALAPEWGIHPDPQTRLLHLEAQIQAGDVAEALKSLGELEDLDLTAPENLPLMNKLITLLCLSGQDDAIFNQVSSFLDPLFENNVRLEAETLAALTHMLLYRHDWEGVSELLRPRLGSYDAAERTKIRHSLTKFILDPNQESENVWEAYGLLQLAFPETGVKARTDIMTSFFKRDRSDQAFLVFGHMRQAENFAQRPKPDTYARCFQGLVRTQDLKHLELVHNMLKLDTEVDLSVRLLNWLMLAYSTCGKPEKSMEVFKDILKSEEGPSHRTISFFFKVCENHPNGTHEALKMMEKLKDIKIVVDRRLYVAYVEALGAQCEFELATEALEEMESVTGYRPAPSSLGLFYNAIPHQYWKDEVEKWAQERFPELWERLAGIERTEYEEGLKFNLSGNESTL</sequence>
<proteinExistence type="predicted"/>
<dbReference type="InterPro" id="IPR051114">
    <property type="entry name" value="Mito_RNA_Proc_CCM1"/>
</dbReference>
<organism evidence="1 2">
    <name type="scientific">Aspergillus rambellii</name>
    <dbReference type="NCBI Taxonomy" id="308745"/>
    <lineage>
        <taxon>Eukaryota</taxon>
        <taxon>Fungi</taxon>
        <taxon>Dikarya</taxon>
        <taxon>Ascomycota</taxon>
        <taxon>Pezizomycotina</taxon>
        <taxon>Eurotiomycetes</taxon>
        <taxon>Eurotiomycetidae</taxon>
        <taxon>Eurotiales</taxon>
        <taxon>Aspergillaceae</taxon>
        <taxon>Aspergillus</taxon>
        <taxon>Aspergillus subgen. Nidulantes</taxon>
    </lineage>
</organism>
<dbReference type="InterPro" id="IPR011990">
    <property type="entry name" value="TPR-like_helical_dom_sf"/>
</dbReference>
<comment type="caution">
    <text evidence="1">The sequence shown here is derived from an EMBL/GenBank/DDBJ whole genome shotgun (WGS) entry which is preliminary data.</text>
</comment>
<dbReference type="PANTHER" id="PTHR47934:SF6">
    <property type="entry name" value="MITOCHONDRIAL GROUP I INTRON SPLICING FACTOR CCM1-RELATED"/>
    <property type="match status" value="1"/>
</dbReference>
<dbReference type="GO" id="GO:0003729">
    <property type="term" value="F:mRNA binding"/>
    <property type="evidence" value="ECO:0007669"/>
    <property type="project" value="TreeGrafter"/>
</dbReference>
<dbReference type="OrthoDB" id="185373at2759"/>
<evidence type="ECO:0000313" key="1">
    <source>
        <dbReference type="EMBL" id="KKK25602.1"/>
    </source>
</evidence>
<evidence type="ECO:0000313" key="2">
    <source>
        <dbReference type="Proteomes" id="UP000034291"/>
    </source>
</evidence>
<dbReference type="Gene3D" id="1.25.40.10">
    <property type="entry name" value="Tetratricopeptide repeat domain"/>
    <property type="match status" value="1"/>
</dbReference>
<protein>
    <recommendedName>
        <fullName evidence="3">Mitochondrial respiratory complex I chaperone (Cia84)</fullName>
    </recommendedName>
</protein>
<dbReference type="GO" id="GO:0007005">
    <property type="term" value="P:mitochondrion organization"/>
    <property type="evidence" value="ECO:0007669"/>
    <property type="project" value="TreeGrafter"/>
</dbReference>
<dbReference type="AlphaFoldDB" id="A0A0F8XPW6"/>
<dbReference type="STRING" id="308745.A0A0F8XPW6"/>
<dbReference type="PANTHER" id="PTHR47934">
    <property type="entry name" value="PENTATRICOPEPTIDE REPEAT-CONTAINING PROTEIN PET309, MITOCHONDRIAL"/>
    <property type="match status" value="1"/>
</dbReference>
<dbReference type="Proteomes" id="UP000034291">
    <property type="component" value="Unassembled WGS sequence"/>
</dbReference>
<dbReference type="GO" id="GO:0006396">
    <property type="term" value="P:RNA processing"/>
    <property type="evidence" value="ECO:0007669"/>
    <property type="project" value="TreeGrafter"/>
</dbReference>
<dbReference type="GO" id="GO:0005739">
    <property type="term" value="C:mitochondrion"/>
    <property type="evidence" value="ECO:0007669"/>
    <property type="project" value="TreeGrafter"/>
</dbReference>
<name>A0A0F8XPW6_9EURO</name>
<accession>A0A0F8XPW6</accession>
<keyword evidence="2" id="KW-1185">Reference proteome</keyword>
<dbReference type="EMBL" id="JZBS01000716">
    <property type="protein sequence ID" value="KKK25602.1"/>
    <property type="molecule type" value="Genomic_DNA"/>
</dbReference>